<feature type="domain" description="FAD-dependent oxidoreductase 2 FAD-binding" evidence="10">
    <location>
        <begin position="61"/>
        <end position="434"/>
    </location>
</feature>
<dbReference type="SUPFAM" id="SSF56425">
    <property type="entry name" value="Succinate dehydrogenase/fumarate reductase flavoprotein, catalytic domain"/>
    <property type="match status" value="1"/>
</dbReference>
<gene>
    <name evidence="11" type="ORF">BN9_061500</name>
</gene>
<proteinExistence type="inferred from homology"/>
<dbReference type="OrthoDB" id="71672at2759"/>
<accession>A0A024GEZ3</accession>
<keyword evidence="12" id="KW-1185">Reference proteome</keyword>
<dbReference type="PANTHER" id="PTHR42716:SF2">
    <property type="entry name" value="L-ASPARTATE OXIDASE, CHLOROPLASTIC"/>
    <property type="match status" value="1"/>
</dbReference>
<sequence>MTQLDVALITAGLLGRPTPCSVPLHEKQYGVDPLIHAHYPTKSSTLSSSGNVAYNSRYSSVLIIGCGIAGCSAALYLAKQGIKVTVISGADDPNDCATYWAQGGIIYRGVNDSSDLLSSDIHKAGAGLCEDVAVQKLAREGPDLVDKVLLEEAKVPFTRDESGNLALTLEASHNRARILYKADHSGKAISESMIDALASNSNIELVMGRNVYELVKNWEGSCIGVLTITKSNQVEIFRSPFTLLATGGIGDIYLNTSNPETAKGEGIALAARVGAQLKNLQFVQFHPTTLYIPGQRRFLLTEALRGEGAILRDQNGRAFAKDYHEAGELAPRDVVARMILTEMEKHSRMCMYLDISHKDSDWIKTRFPTIYQHCLSQSIDMTTDMIPIVPAAHYHCGGIAVDLDGRTSIDGLYAAGEVSCTGLHGANRLASSSLLEGLIWGNAAAIHIAKQLSNSFPDPALYDMSTDRLDVSHCGSITPPLQEFEDVMTTTRTLMWEFFGPLRTRRGMATAVEKLRALDIRTERLYAQCTICIESTKCRNAVRCAKEIAVAALESPIAVGTHFVVPESNSAS</sequence>
<evidence type="ECO:0000259" key="10">
    <source>
        <dbReference type="Pfam" id="PF00890"/>
    </source>
</evidence>
<dbReference type="GO" id="GO:0008734">
    <property type="term" value="F:L-aspartate oxidase activity"/>
    <property type="evidence" value="ECO:0007669"/>
    <property type="project" value="UniProtKB-EC"/>
</dbReference>
<dbReference type="SUPFAM" id="SSF51905">
    <property type="entry name" value="FAD/NAD(P)-binding domain"/>
    <property type="match status" value="1"/>
</dbReference>
<evidence type="ECO:0000256" key="4">
    <source>
        <dbReference type="ARBA" id="ARBA00012173"/>
    </source>
</evidence>
<evidence type="ECO:0000256" key="2">
    <source>
        <dbReference type="ARBA" id="ARBA00004950"/>
    </source>
</evidence>
<dbReference type="InterPro" id="IPR036188">
    <property type="entry name" value="FAD/NAD-bd_sf"/>
</dbReference>
<dbReference type="Gene3D" id="1.20.58.100">
    <property type="entry name" value="Fumarate reductase/succinate dehydrogenase flavoprotein-like, C-terminal domain"/>
    <property type="match status" value="1"/>
</dbReference>
<dbReference type="EC" id="1.4.3.16" evidence="4"/>
<dbReference type="SUPFAM" id="SSF46977">
    <property type="entry name" value="Succinate dehydrogenase/fumarate reductase flavoprotein C-terminal domain"/>
    <property type="match status" value="1"/>
</dbReference>
<evidence type="ECO:0000256" key="7">
    <source>
        <dbReference type="ARBA" id="ARBA00022827"/>
    </source>
</evidence>
<dbReference type="Gene3D" id="3.50.50.60">
    <property type="entry name" value="FAD/NAD(P)-binding domain"/>
    <property type="match status" value="1"/>
</dbReference>
<organism evidence="11 12">
    <name type="scientific">Albugo candida</name>
    <dbReference type="NCBI Taxonomy" id="65357"/>
    <lineage>
        <taxon>Eukaryota</taxon>
        <taxon>Sar</taxon>
        <taxon>Stramenopiles</taxon>
        <taxon>Oomycota</taxon>
        <taxon>Peronosporomycetes</taxon>
        <taxon>Albuginales</taxon>
        <taxon>Albuginaceae</taxon>
        <taxon>Albugo</taxon>
    </lineage>
</organism>
<dbReference type="Gene3D" id="3.90.700.10">
    <property type="entry name" value="Succinate dehydrogenase/fumarate reductase flavoprotein, catalytic domain"/>
    <property type="match status" value="1"/>
</dbReference>
<dbReference type="PRINTS" id="PR00368">
    <property type="entry name" value="FADPNR"/>
</dbReference>
<dbReference type="NCBIfam" id="TIGR00551">
    <property type="entry name" value="nadB"/>
    <property type="match status" value="1"/>
</dbReference>
<evidence type="ECO:0000256" key="3">
    <source>
        <dbReference type="ARBA" id="ARBA00008562"/>
    </source>
</evidence>
<name>A0A024GEZ3_9STRA</name>
<reference evidence="11 12" key="1">
    <citation type="submission" date="2012-05" db="EMBL/GenBank/DDBJ databases">
        <title>Recombination and specialization in a pathogen metapopulation.</title>
        <authorList>
            <person name="Gardiner A."/>
            <person name="Kemen E."/>
            <person name="Schultz-Larsen T."/>
            <person name="MacLean D."/>
            <person name="Van Oosterhout C."/>
            <person name="Jones J.D.G."/>
        </authorList>
    </citation>
    <scope>NUCLEOTIDE SEQUENCE [LARGE SCALE GENOMIC DNA]</scope>
    <source>
        <strain evidence="11 12">Ac Nc2</strain>
    </source>
</reference>
<protein>
    <recommendedName>
        <fullName evidence="4">L-aspartate oxidase</fullName>
        <ecNumber evidence="4">1.4.3.16</ecNumber>
    </recommendedName>
</protein>
<evidence type="ECO:0000256" key="6">
    <source>
        <dbReference type="ARBA" id="ARBA00022642"/>
    </source>
</evidence>
<dbReference type="STRING" id="65357.A0A024GEZ3"/>
<dbReference type="InterPro" id="IPR003953">
    <property type="entry name" value="FAD-dep_OxRdtase_2_FAD-bd"/>
</dbReference>
<dbReference type="InterPro" id="IPR027477">
    <property type="entry name" value="Succ_DH/fumarate_Rdtase_cat_sf"/>
</dbReference>
<keyword evidence="7" id="KW-0274">FAD</keyword>
<dbReference type="FunFam" id="3.90.700.10:FF:000002">
    <property type="entry name" value="L-aspartate oxidase"/>
    <property type="match status" value="1"/>
</dbReference>
<dbReference type="EMBL" id="CAIX01000094">
    <property type="protein sequence ID" value="CCI45277.1"/>
    <property type="molecule type" value="Genomic_DNA"/>
</dbReference>
<dbReference type="PANTHER" id="PTHR42716">
    <property type="entry name" value="L-ASPARTATE OXIDASE"/>
    <property type="match status" value="1"/>
</dbReference>
<dbReference type="Proteomes" id="UP000053237">
    <property type="component" value="Unassembled WGS sequence"/>
</dbReference>
<comment type="caution">
    <text evidence="11">The sequence shown here is derived from an EMBL/GenBank/DDBJ whole genome shotgun (WGS) entry which is preliminary data.</text>
</comment>
<keyword evidence="6" id="KW-0662">Pyridine nucleotide biosynthesis</keyword>
<evidence type="ECO:0000313" key="12">
    <source>
        <dbReference type="Proteomes" id="UP000053237"/>
    </source>
</evidence>
<comment type="similarity">
    <text evidence="3">Belongs to the FAD-dependent oxidoreductase 2 family. NadB subfamily.</text>
</comment>
<dbReference type="UniPathway" id="UPA00253">
    <property type="reaction ID" value="UER00326"/>
</dbReference>
<dbReference type="Pfam" id="PF00890">
    <property type="entry name" value="FAD_binding_2"/>
    <property type="match status" value="1"/>
</dbReference>
<evidence type="ECO:0000313" key="11">
    <source>
        <dbReference type="EMBL" id="CCI45277.1"/>
    </source>
</evidence>
<dbReference type="PRINTS" id="PR00411">
    <property type="entry name" value="PNDRDTASEI"/>
</dbReference>
<comment type="pathway">
    <text evidence="2">Cofactor biosynthesis; NAD(+) biosynthesis; iminoaspartate from L-aspartate (oxidase route): step 1/1.</text>
</comment>
<evidence type="ECO:0000256" key="8">
    <source>
        <dbReference type="ARBA" id="ARBA00023002"/>
    </source>
</evidence>
<evidence type="ECO:0000256" key="5">
    <source>
        <dbReference type="ARBA" id="ARBA00022630"/>
    </source>
</evidence>
<keyword evidence="5" id="KW-0285">Flavoprotein</keyword>
<dbReference type="InterPro" id="IPR037099">
    <property type="entry name" value="Fum_R/Succ_DH_flav-like_C_sf"/>
</dbReference>
<dbReference type="InterPro" id="IPR005288">
    <property type="entry name" value="NadB"/>
</dbReference>
<comment type="catalytic activity">
    <reaction evidence="9">
        <text>L-aspartate + O2 = iminosuccinate + H2O2</text>
        <dbReference type="Rhea" id="RHEA:25876"/>
        <dbReference type="ChEBI" id="CHEBI:15379"/>
        <dbReference type="ChEBI" id="CHEBI:16240"/>
        <dbReference type="ChEBI" id="CHEBI:29991"/>
        <dbReference type="ChEBI" id="CHEBI:77875"/>
        <dbReference type="EC" id="1.4.3.16"/>
    </reaction>
</comment>
<dbReference type="GO" id="GO:0009435">
    <property type="term" value="P:NAD+ biosynthetic process"/>
    <property type="evidence" value="ECO:0007669"/>
    <property type="project" value="UniProtKB-UniPathway"/>
</dbReference>
<dbReference type="AlphaFoldDB" id="A0A024GEZ3"/>
<evidence type="ECO:0000256" key="1">
    <source>
        <dbReference type="ARBA" id="ARBA00001974"/>
    </source>
</evidence>
<comment type="cofactor">
    <cofactor evidence="1">
        <name>FAD</name>
        <dbReference type="ChEBI" id="CHEBI:57692"/>
    </cofactor>
</comment>
<dbReference type="InParanoid" id="A0A024GEZ3"/>
<evidence type="ECO:0000256" key="9">
    <source>
        <dbReference type="ARBA" id="ARBA00050942"/>
    </source>
</evidence>
<keyword evidence="8" id="KW-0560">Oxidoreductase</keyword>